<dbReference type="RefSeq" id="WP_044009825.1">
    <property type="nucleotide sequence ID" value="NZ_AWTT01000001.1"/>
</dbReference>
<dbReference type="Pfam" id="PF19567">
    <property type="entry name" value="CpsB_CapC"/>
    <property type="match status" value="1"/>
</dbReference>
<keyword evidence="7" id="KW-1185">Reference proteome</keyword>
<keyword evidence="3 5" id="KW-0904">Protein phosphatase</keyword>
<dbReference type="SUPFAM" id="SSF89550">
    <property type="entry name" value="PHP domain-like"/>
    <property type="match status" value="1"/>
</dbReference>
<dbReference type="PIRSF" id="PIRSF016557">
    <property type="entry name" value="Caps_synth_CpsB"/>
    <property type="match status" value="1"/>
</dbReference>
<sequence length="258" mass="29246">MIDLHCHLLPGLDDGSANMEISLKLAQEAVDNGVDFALLTPHHMNGVYTNHRQDVIDRTQEFQAALKERDIKLTVFPGQEVRINGDLLEAIDQHDILYADESNQYLMLEFPDDDVPAYTNEMIYQVQQRGIIPVIVHPERNTRVMEHPEILLELLKKGCLSQITASSYVGTFGEKVEKFSHQLIATGQGYVFSSDAHNLPGRKYEVREAFDKLKVEFGNDLAQRFEDNAKAIINGEVVVSNQIRPIALKKKKKLFGLF</sequence>
<keyword evidence="2 5" id="KW-0378">Hydrolase</keyword>
<dbReference type="Gene3D" id="3.20.20.140">
    <property type="entry name" value="Metal-dependent hydrolases"/>
    <property type="match status" value="1"/>
</dbReference>
<evidence type="ECO:0000313" key="7">
    <source>
        <dbReference type="Proteomes" id="UP000032279"/>
    </source>
</evidence>
<dbReference type="AlphaFoldDB" id="A0A0D0YYP3"/>
<reference evidence="6 7" key="1">
    <citation type="submission" date="2013-08" db="EMBL/GenBank/DDBJ databases">
        <title>Lactobacillus wasatchii sp. WDC04, a late gas producing bacteria isolated from aged chedder cheese.</title>
        <authorList>
            <person name="Oberg C.J."/>
            <person name="Culumber M."/>
            <person name="McMahon D.J."/>
            <person name="Broadbent J.R."/>
            <person name="Oberg T.S."/>
            <person name="Ortaki F."/>
        </authorList>
    </citation>
    <scope>NUCLEOTIDE SEQUENCE [LARGE SCALE GENOMIC DNA]</scope>
    <source>
        <strain evidence="6 7">WDC04</strain>
    </source>
</reference>
<comment type="similarity">
    <text evidence="1 5">Belongs to the metallo-dependent hydrolases superfamily. CpsB/CapC family.</text>
</comment>
<dbReference type="OrthoDB" id="9788539at2"/>
<organism evidence="6 7">
    <name type="scientific">Paucilactobacillus wasatchensis</name>
    <dbReference type="NCBI Taxonomy" id="1335616"/>
    <lineage>
        <taxon>Bacteria</taxon>
        <taxon>Bacillati</taxon>
        <taxon>Bacillota</taxon>
        <taxon>Bacilli</taxon>
        <taxon>Lactobacillales</taxon>
        <taxon>Lactobacillaceae</taxon>
        <taxon>Paucilactobacillus</taxon>
    </lineage>
</organism>
<dbReference type="EMBL" id="AWTT01000001">
    <property type="protein sequence ID" value="KIS04344.1"/>
    <property type="molecule type" value="Genomic_DNA"/>
</dbReference>
<evidence type="ECO:0000256" key="2">
    <source>
        <dbReference type="ARBA" id="ARBA00022801"/>
    </source>
</evidence>
<dbReference type="GO" id="GO:0030145">
    <property type="term" value="F:manganese ion binding"/>
    <property type="evidence" value="ECO:0007669"/>
    <property type="project" value="UniProtKB-UniRule"/>
</dbReference>
<dbReference type="Proteomes" id="UP000032279">
    <property type="component" value="Unassembled WGS sequence"/>
</dbReference>
<evidence type="ECO:0000256" key="4">
    <source>
        <dbReference type="ARBA" id="ARBA00051722"/>
    </source>
</evidence>
<dbReference type="InterPro" id="IPR016667">
    <property type="entry name" value="Caps_polysacc_synth_CpsB/CapC"/>
</dbReference>
<dbReference type="PATRIC" id="fig|1335616.4.peg.81"/>
<gene>
    <name evidence="6" type="primary">cps2</name>
    <name evidence="6" type="ORF">WDC_0081</name>
</gene>
<dbReference type="STRING" id="1335616.WDC_0081"/>
<dbReference type="PANTHER" id="PTHR39181">
    <property type="entry name" value="TYROSINE-PROTEIN PHOSPHATASE YWQE"/>
    <property type="match status" value="1"/>
</dbReference>
<accession>A0A0D0YYP3</accession>
<protein>
    <recommendedName>
        <fullName evidence="5">Tyrosine-protein phosphatase</fullName>
        <ecNumber evidence="5">3.1.3.48</ecNumber>
    </recommendedName>
</protein>
<evidence type="ECO:0000313" key="6">
    <source>
        <dbReference type="EMBL" id="KIS04344.1"/>
    </source>
</evidence>
<evidence type="ECO:0000256" key="1">
    <source>
        <dbReference type="ARBA" id="ARBA00005750"/>
    </source>
</evidence>
<proteinExistence type="inferred from homology"/>
<evidence type="ECO:0000256" key="5">
    <source>
        <dbReference type="PIRNR" id="PIRNR016557"/>
    </source>
</evidence>
<evidence type="ECO:0000256" key="3">
    <source>
        <dbReference type="ARBA" id="ARBA00022912"/>
    </source>
</evidence>
<dbReference type="InterPro" id="IPR016195">
    <property type="entry name" value="Pol/histidinol_Pase-like"/>
</dbReference>
<comment type="caution">
    <text evidence="6">The sequence shown here is derived from an EMBL/GenBank/DDBJ whole genome shotgun (WGS) entry which is preliminary data.</text>
</comment>
<dbReference type="GO" id="GO:0004725">
    <property type="term" value="F:protein tyrosine phosphatase activity"/>
    <property type="evidence" value="ECO:0007669"/>
    <property type="project" value="UniProtKB-UniRule"/>
</dbReference>
<dbReference type="PANTHER" id="PTHR39181:SF1">
    <property type="entry name" value="TYROSINE-PROTEIN PHOSPHATASE YWQE"/>
    <property type="match status" value="1"/>
</dbReference>
<dbReference type="EC" id="3.1.3.48" evidence="5"/>
<name>A0A0D0YYP3_9LACO</name>
<comment type="catalytic activity">
    <reaction evidence="4 5">
        <text>O-phospho-L-tyrosyl-[protein] + H2O = L-tyrosyl-[protein] + phosphate</text>
        <dbReference type="Rhea" id="RHEA:10684"/>
        <dbReference type="Rhea" id="RHEA-COMP:10136"/>
        <dbReference type="Rhea" id="RHEA-COMP:20101"/>
        <dbReference type="ChEBI" id="CHEBI:15377"/>
        <dbReference type="ChEBI" id="CHEBI:43474"/>
        <dbReference type="ChEBI" id="CHEBI:46858"/>
        <dbReference type="ChEBI" id="CHEBI:61978"/>
        <dbReference type="EC" id="3.1.3.48"/>
    </reaction>
</comment>